<feature type="compositionally biased region" description="Low complexity" evidence="1">
    <location>
        <begin position="1"/>
        <end position="30"/>
    </location>
</feature>
<feature type="region of interest" description="Disordered" evidence="1">
    <location>
        <begin position="922"/>
        <end position="954"/>
    </location>
</feature>
<evidence type="ECO:0000256" key="1">
    <source>
        <dbReference type="SAM" id="MobiDB-lite"/>
    </source>
</evidence>
<feature type="compositionally biased region" description="Basic and acidic residues" evidence="1">
    <location>
        <begin position="66"/>
        <end position="89"/>
    </location>
</feature>
<proteinExistence type="predicted"/>
<feature type="region of interest" description="Disordered" evidence="1">
    <location>
        <begin position="146"/>
        <end position="222"/>
    </location>
</feature>
<feature type="compositionally biased region" description="Low complexity" evidence="1">
    <location>
        <begin position="795"/>
        <end position="811"/>
    </location>
</feature>
<feature type="compositionally biased region" description="Basic and acidic residues" evidence="1">
    <location>
        <begin position="349"/>
        <end position="358"/>
    </location>
</feature>
<evidence type="ECO:0000313" key="3">
    <source>
        <dbReference type="Proteomes" id="UP000054937"/>
    </source>
</evidence>
<protein>
    <submittedName>
        <fullName evidence="2">Uncharacterized protein</fullName>
    </submittedName>
</protein>
<sequence>MSLNNSQQQEQEQQNEQNFHFSQENQFNINDDNDNNHSQENKSLEQQEQQQINENQENQDFMRQSTHQDIEKSQQEQYKSEHNEELEEENKINLEREEEILQQQKFSSNNESEKLHYDPNLNSNISFQPIQKVAQNNYDSNRSQKIEDFEQNDDNQKNEIKKDDQKEKNNQIQSNQSKNQDQVIQNEYEENLQLNTDQSQNYNYGSTPKKGENIDNNQNQDNMSSFQLNTIVQSQDLHNSNYRNNIYYNNGENDNDQNMQHAHYQQQNNRGVQNSFSPQRQRNQVSPLKFNNLFVSKNKDNVPIIQSQLVSRSLIDERNLSKNQTSPILGESKVSYVERSSFIQGSSAKKLDGSEKKSQKYQNQEEIQESSRFNDDSQNNKNNEDGDYVAVETIREFHPKYYEEKYIDYIPQERVRQKVEYEVVERQIVRDNSNNILQTENSKNNNNSQIKIQNFENITNFNDQSQIKSGQIPSNSLIQENFSYKVKSPINISQIKTNNNKHKVQASVSPFRNTNQVSNIKNLQSSKSQKQIVTSRVIYTQVNQNQNQVQTQRQNLAQQYSNNGNQKQQFTASKSPIRFQATPIRSHVQEQQILEAQKSQKKLDQTYQNSQINNKQNGQYFMQQNIQQLERQRQDNQEDNSNKKDIKRLNSEVKQLFQDFSAEYQEPQRVNNFVNQKENVQIMMNNNNKSVSPMITQKTVIQNKSQNQIKVTQSPIIVKNQPVTFRQEVYYENLSLQRDQGKDNNQQDQKLRQSQDQIQNQRQQHQNKQFREFQQQNSQRTKNGNDGFKDSIRESQQSQNQANQNQNLNINSDRESQQQVTPRIIGQQSNQQSQNQSLSQNNFGSNQKMRNSQQSRQSNQQQQGQDYFLNQNQESLQKSQQKNMHQVQHINSQQKVLISNNNGINNNNFQFVPIQQQQNQNNLSNFNNTINNTNISSNNNSQQRSSIQNQNSQQKQQFNVYNLNQNSGIKDFPAFSNQNQVNNTYGSGQKMQPIIASHQGFINNSIQKQNNYQNSLNFSDKKIGISQISTLQQMDNEQIKLQKAQRSSSKNFSNSKSNSQLYQNQQYQQQLQQQQFQLQHQQQQQQQYTNSFNFQGQNAGQANNSNNINNNEISGQIIIQNRKASAPKQNSQKSIQIDQQITFQGFLDNIMTKQNNN</sequence>
<feature type="compositionally biased region" description="Low complexity" evidence="1">
    <location>
        <begin position="743"/>
        <end position="767"/>
    </location>
</feature>
<name>A0A0V0QT85_PSEPJ</name>
<feature type="compositionally biased region" description="Low complexity" evidence="1">
    <location>
        <begin position="1047"/>
        <end position="1066"/>
    </location>
</feature>
<dbReference type="Proteomes" id="UP000054937">
    <property type="component" value="Unassembled WGS sequence"/>
</dbReference>
<accession>A0A0V0QT85</accession>
<dbReference type="Pfam" id="PF10992">
    <property type="entry name" value="Epiplasmin"/>
    <property type="match status" value="1"/>
</dbReference>
<feature type="compositionally biased region" description="Low complexity" evidence="1">
    <location>
        <begin position="46"/>
        <end position="59"/>
    </location>
</feature>
<feature type="compositionally biased region" description="Basic and acidic residues" evidence="1">
    <location>
        <begin position="146"/>
        <end position="169"/>
    </location>
</feature>
<feature type="compositionally biased region" description="Basic and acidic residues" evidence="1">
    <location>
        <begin position="34"/>
        <end position="45"/>
    </location>
</feature>
<comment type="caution">
    <text evidence="2">The sequence shown here is derived from an EMBL/GenBank/DDBJ whole genome shotgun (WGS) entry which is preliminary data.</text>
</comment>
<keyword evidence="3" id="KW-1185">Reference proteome</keyword>
<dbReference type="InterPro" id="IPR021258">
    <property type="entry name" value="Epiplasmin"/>
</dbReference>
<feature type="region of interest" description="Disordered" evidence="1">
    <location>
        <begin position="263"/>
        <end position="283"/>
    </location>
</feature>
<feature type="compositionally biased region" description="Polar residues" evidence="1">
    <location>
        <begin position="772"/>
        <end position="784"/>
    </location>
</feature>
<feature type="compositionally biased region" description="Polar residues" evidence="1">
    <location>
        <begin position="192"/>
        <end position="206"/>
    </location>
</feature>
<dbReference type="EMBL" id="LDAU01000106">
    <property type="protein sequence ID" value="KRX05535.1"/>
    <property type="molecule type" value="Genomic_DNA"/>
</dbReference>
<gene>
    <name evidence="2" type="ORF">PPERSA_12713</name>
</gene>
<reference evidence="2 3" key="1">
    <citation type="journal article" date="2015" name="Sci. Rep.">
        <title>Genome of the facultative scuticociliatosis pathogen Pseudocohnilembus persalinus provides insight into its virulence through horizontal gene transfer.</title>
        <authorList>
            <person name="Xiong J."/>
            <person name="Wang G."/>
            <person name="Cheng J."/>
            <person name="Tian M."/>
            <person name="Pan X."/>
            <person name="Warren A."/>
            <person name="Jiang C."/>
            <person name="Yuan D."/>
            <person name="Miao W."/>
        </authorList>
    </citation>
    <scope>NUCLEOTIDE SEQUENCE [LARGE SCALE GENOMIC DNA]</scope>
    <source>
        <strain evidence="2">36N120E</strain>
    </source>
</reference>
<evidence type="ECO:0000313" key="2">
    <source>
        <dbReference type="EMBL" id="KRX05535.1"/>
    </source>
</evidence>
<feature type="compositionally biased region" description="Low complexity" evidence="1">
    <location>
        <begin position="827"/>
        <end position="864"/>
    </location>
</feature>
<dbReference type="InParanoid" id="A0A0V0QT85"/>
<organism evidence="2 3">
    <name type="scientific">Pseudocohnilembus persalinus</name>
    <name type="common">Ciliate</name>
    <dbReference type="NCBI Taxonomy" id="266149"/>
    <lineage>
        <taxon>Eukaryota</taxon>
        <taxon>Sar</taxon>
        <taxon>Alveolata</taxon>
        <taxon>Ciliophora</taxon>
        <taxon>Intramacronucleata</taxon>
        <taxon>Oligohymenophorea</taxon>
        <taxon>Scuticociliatia</taxon>
        <taxon>Philasterida</taxon>
        <taxon>Pseudocohnilembidae</taxon>
        <taxon>Pseudocohnilembus</taxon>
    </lineage>
</organism>
<dbReference type="AlphaFoldDB" id="A0A0V0QT85"/>
<feature type="region of interest" description="Disordered" evidence="1">
    <location>
        <begin position="1039"/>
        <end position="1066"/>
    </location>
</feature>
<feature type="compositionally biased region" description="Low complexity" evidence="1">
    <location>
        <begin position="170"/>
        <end position="182"/>
    </location>
</feature>
<feature type="region of interest" description="Disordered" evidence="1">
    <location>
        <begin position="345"/>
        <end position="387"/>
    </location>
</feature>
<feature type="region of interest" description="Disordered" evidence="1">
    <location>
        <begin position="735"/>
        <end position="864"/>
    </location>
</feature>
<feature type="region of interest" description="Disordered" evidence="1">
    <location>
        <begin position="1"/>
        <end position="89"/>
    </location>
</feature>